<name>A0ABX2XKU0_9FLAO</name>
<feature type="signal peptide" evidence="2">
    <location>
        <begin position="1"/>
        <end position="19"/>
    </location>
</feature>
<dbReference type="EMBL" id="LVEN01000012">
    <property type="protein sequence ID" value="OCB75931.1"/>
    <property type="molecule type" value="Genomic_DNA"/>
</dbReference>
<sequence length="997" mass="110786">MKFNYTLLFIIAFFTFSTAQTIDATLIELNFHEDSTPQDLTSSSSGFYFTATDGYFKKYGRELWYSNGKVNGTVMIKDIKPGQNSSNPSNLVLVNDILYFTANDGVHGTELWKSDGTESGTLMIKDIRPNNNDDYNGPSNLLSFNGKLFFTATNDINGIELWESDGTEPGTNMIKDINPNGDSNPNGLFVFNNGLYFIANDGINGMELWKSDGTEAGTSMLKNINPIFAALNYGNQFLIMNNNFYFFANDGIKGFELWKSDGTGSGTILVKDIRTGNNSSSQVLNGAVLNNIIIFEANDGINGTELWKSDGTEAGTSMILNINNTNNSSLNYGNKFIEFNNEVYFIANDNIHGDEIWKTNGTSNGTILLKDINDGISSISIEKFHVDKVNNKLLFYTNSTNSSDKKLWVSDGTLNGTIELANVKASNISGLKETFISIHNLTFLTGQNELNGIELWSTDGTAAGTSLFEDLNYSNSSNSSKFTTVNSNVFFKARGKEYGSQLFKSDGTITGTKLVKDINPGYEAIDDLSEMKAINGTLFFSAIDNIHGYELWKSDGTESGTVMIKDINPGINSSMINYNQKQEFTVIDNILYFYANDGVHGFELWRSDGTESGTYMIKDIKADTGVFNDGSYPRYFTKLNNIIYFVANDITGTGLWSTNGTASGTVKILNLNDIRTLKTVNNKLMIFAATTVTNAGPNDLWISDGTAAGTNHIKSFAVNVDSDIRYSTILNNELYFVATSPESFNKAIYRTDGTTAGTVLLFDGATHPTLANLDIDHILTCGNYVYFSVQDFYKTDKELWRCNNKITEKVAGSDTKDFISIRNLTCYNDNLLYLAELFPHKIWLINNNLNKPLDININIINGKKFDGYDAIEELGTSNEKLYFRARNDISGNELYVTKINIPSLGTSDYYNSQNGSLKQVNAYPNPANQYVNIKATNDSEIVKFQLWDSTGKKIDEQFNKDEKKEIKYDVSRLPNGIYFIKVTLSTGRINDLKLIVN</sequence>
<comment type="caution">
    <text evidence="4">The sequence shown here is derived from an EMBL/GenBank/DDBJ whole genome shotgun (WGS) entry which is preliminary data.</text>
</comment>
<proteinExistence type="predicted"/>
<evidence type="ECO:0000256" key="1">
    <source>
        <dbReference type="ARBA" id="ARBA00022729"/>
    </source>
</evidence>
<feature type="domain" description="Secretion system C-terminal sorting" evidence="3">
    <location>
        <begin position="923"/>
        <end position="996"/>
    </location>
</feature>
<evidence type="ECO:0000256" key="2">
    <source>
        <dbReference type="SAM" id="SignalP"/>
    </source>
</evidence>
<dbReference type="Proteomes" id="UP000093343">
    <property type="component" value="Unassembled WGS sequence"/>
</dbReference>
<dbReference type="InterPro" id="IPR030916">
    <property type="entry name" value="ELWxxDGT_rpt"/>
</dbReference>
<feature type="chain" id="PRO_5046325779" description="Secretion system C-terminal sorting domain-containing protein" evidence="2">
    <location>
        <begin position="20"/>
        <end position="997"/>
    </location>
</feature>
<dbReference type="Pfam" id="PF18962">
    <property type="entry name" value="Por_Secre_tail"/>
    <property type="match status" value="1"/>
</dbReference>
<gene>
    <name evidence="4" type="ORF">FLP_08310</name>
</gene>
<protein>
    <recommendedName>
        <fullName evidence="3">Secretion system C-terminal sorting domain-containing protein</fullName>
    </recommendedName>
</protein>
<dbReference type="RefSeq" id="WP_065449056.1">
    <property type="nucleotide sequence ID" value="NZ_LVEN01000012.1"/>
</dbReference>
<dbReference type="NCBIfam" id="TIGR04183">
    <property type="entry name" value="Por_Secre_tail"/>
    <property type="match status" value="1"/>
</dbReference>
<dbReference type="NCBIfam" id="TIGR04534">
    <property type="entry name" value="ELWxxDGT_rpt"/>
    <property type="match status" value="2"/>
</dbReference>
<keyword evidence="1 2" id="KW-0732">Signal</keyword>
<reference evidence="5" key="1">
    <citation type="submission" date="2016-03" db="EMBL/GenBank/DDBJ databases">
        <title>Draft genome sequence of Paenibacillus glacialis DSM 22343.</title>
        <authorList>
            <person name="Shin S.-K."/>
            <person name="Yi H."/>
        </authorList>
    </citation>
    <scope>NUCLEOTIDE SEQUENCE [LARGE SCALE GENOMIC DNA]</scope>
    <source>
        <strain evidence="5">CCUG 60099</strain>
    </source>
</reference>
<evidence type="ECO:0000313" key="4">
    <source>
        <dbReference type="EMBL" id="OCB75931.1"/>
    </source>
</evidence>
<keyword evidence="5" id="KW-1185">Reference proteome</keyword>
<accession>A0ABX2XKU0</accession>
<evidence type="ECO:0000313" key="5">
    <source>
        <dbReference type="Proteomes" id="UP000093343"/>
    </source>
</evidence>
<dbReference type="InterPro" id="IPR026444">
    <property type="entry name" value="Secre_tail"/>
</dbReference>
<organism evidence="4 5">
    <name type="scientific">Flavobacterium piscis</name>
    <dbReference type="NCBI Taxonomy" id="1114874"/>
    <lineage>
        <taxon>Bacteria</taxon>
        <taxon>Pseudomonadati</taxon>
        <taxon>Bacteroidota</taxon>
        <taxon>Flavobacteriia</taxon>
        <taxon>Flavobacteriales</taxon>
        <taxon>Flavobacteriaceae</taxon>
        <taxon>Flavobacterium</taxon>
    </lineage>
</organism>
<evidence type="ECO:0000259" key="3">
    <source>
        <dbReference type="Pfam" id="PF18962"/>
    </source>
</evidence>